<feature type="compositionally biased region" description="Basic residues" evidence="2">
    <location>
        <begin position="59"/>
        <end position="69"/>
    </location>
</feature>
<evidence type="ECO:0000313" key="5">
    <source>
        <dbReference type="Proteomes" id="UP000269289"/>
    </source>
</evidence>
<evidence type="ECO:0000259" key="3">
    <source>
        <dbReference type="Pfam" id="PF01551"/>
    </source>
</evidence>
<feature type="region of interest" description="Disordered" evidence="2">
    <location>
        <begin position="1"/>
        <end position="136"/>
    </location>
</feature>
<dbReference type="InterPro" id="IPR050570">
    <property type="entry name" value="Cell_wall_metabolism_enzyme"/>
</dbReference>
<name>A0A3M2JRA5_9CELL</name>
<sequence>MSTGTYRSQREVYRTGTSARDADGVTVGTPGVRLSGVGRRRGRPCRGPVSPSGSASGRRAVHRTPRRARSPGSRREARRGDASPGSVGGMSLLPRSARPVRLPHPGPPWRPTGRAGPSRLSALTRPRRPSRLDAGSATRRVLAPAVALVLAFAPVGARGPAARAAPGAATTAARSAPTAPGVLVSAAGSTEPDVTRATGAATSAWRAPVADLRVVAPFDAPARPWLAGHRGVDLDAPVGTPVLAPRAGVVTYAGWVVDRPVLTVRHDDGLRSSVEPVDALVEVGARVVAGGVVGLVAEGRTHCTPTCVHWGVRDGDVYLDPMLLLRGATVVLLARRGGPGRRVGVSRGPPR</sequence>
<dbReference type="InterPro" id="IPR016047">
    <property type="entry name" value="M23ase_b-sheet_dom"/>
</dbReference>
<comment type="caution">
    <text evidence="4">The sequence shown here is derived from an EMBL/GenBank/DDBJ whole genome shotgun (WGS) entry which is preliminary data.</text>
</comment>
<reference evidence="4 5" key="1">
    <citation type="submission" date="2018-10" db="EMBL/GenBank/DDBJ databases">
        <title>Isolation, diversity and antifungal activity of actinobacteria from wheat.</title>
        <authorList>
            <person name="Han C."/>
        </authorList>
    </citation>
    <scope>NUCLEOTIDE SEQUENCE [LARGE SCALE GENOMIC DNA]</scope>
    <source>
        <strain evidence="4 5">NEAU-YY56</strain>
    </source>
</reference>
<dbReference type="Proteomes" id="UP000269289">
    <property type="component" value="Unassembled WGS sequence"/>
</dbReference>
<dbReference type="CDD" id="cd12797">
    <property type="entry name" value="M23_peptidase"/>
    <property type="match status" value="1"/>
</dbReference>
<feature type="compositionally biased region" description="Low complexity" evidence="2">
    <location>
        <begin position="45"/>
        <end position="54"/>
    </location>
</feature>
<dbReference type="AlphaFoldDB" id="A0A3M2JRA5"/>
<dbReference type="GO" id="GO:0004222">
    <property type="term" value="F:metalloendopeptidase activity"/>
    <property type="evidence" value="ECO:0007669"/>
    <property type="project" value="TreeGrafter"/>
</dbReference>
<dbReference type="EMBL" id="RFFI01000030">
    <property type="protein sequence ID" value="RMI12758.1"/>
    <property type="molecule type" value="Genomic_DNA"/>
</dbReference>
<dbReference type="PANTHER" id="PTHR21666">
    <property type="entry name" value="PEPTIDASE-RELATED"/>
    <property type="match status" value="1"/>
</dbReference>
<evidence type="ECO:0000256" key="2">
    <source>
        <dbReference type="SAM" id="MobiDB-lite"/>
    </source>
</evidence>
<evidence type="ECO:0000313" key="4">
    <source>
        <dbReference type="EMBL" id="RMI12758.1"/>
    </source>
</evidence>
<dbReference type="SUPFAM" id="SSF51261">
    <property type="entry name" value="Duplicated hybrid motif"/>
    <property type="match status" value="1"/>
</dbReference>
<dbReference type="PANTHER" id="PTHR21666:SF289">
    <property type="entry name" value="L-ALA--D-GLU ENDOPEPTIDASE"/>
    <property type="match status" value="1"/>
</dbReference>
<gene>
    <name evidence="4" type="ORF">EBM89_07405</name>
</gene>
<feature type="domain" description="M23ase beta-sheet core" evidence="3">
    <location>
        <begin position="228"/>
        <end position="321"/>
    </location>
</feature>
<dbReference type="Pfam" id="PF01551">
    <property type="entry name" value="Peptidase_M23"/>
    <property type="match status" value="1"/>
</dbReference>
<organism evidence="4 5">
    <name type="scientific">Cellulomonas triticagri</name>
    <dbReference type="NCBI Taxonomy" id="2483352"/>
    <lineage>
        <taxon>Bacteria</taxon>
        <taxon>Bacillati</taxon>
        <taxon>Actinomycetota</taxon>
        <taxon>Actinomycetes</taxon>
        <taxon>Micrococcales</taxon>
        <taxon>Cellulomonadaceae</taxon>
        <taxon>Cellulomonas</taxon>
    </lineage>
</organism>
<proteinExistence type="predicted"/>
<dbReference type="InterPro" id="IPR011055">
    <property type="entry name" value="Dup_hybrid_motif"/>
</dbReference>
<protein>
    <submittedName>
        <fullName evidence="4">M23 family metallopeptidase</fullName>
    </submittedName>
</protein>
<keyword evidence="5" id="KW-1185">Reference proteome</keyword>
<accession>A0A3M2JRA5</accession>
<dbReference type="Gene3D" id="2.70.70.10">
    <property type="entry name" value="Glucose Permease (Domain IIA)"/>
    <property type="match status" value="1"/>
</dbReference>
<keyword evidence="1" id="KW-0732">Signal</keyword>
<evidence type="ECO:0000256" key="1">
    <source>
        <dbReference type="ARBA" id="ARBA00022729"/>
    </source>
</evidence>